<proteinExistence type="predicted"/>
<feature type="region of interest" description="Disordered" evidence="1">
    <location>
        <begin position="326"/>
        <end position="360"/>
    </location>
</feature>
<evidence type="ECO:0000256" key="1">
    <source>
        <dbReference type="SAM" id="MobiDB-lite"/>
    </source>
</evidence>
<evidence type="ECO:0000313" key="2">
    <source>
        <dbReference type="EMBL" id="KIO02085.1"/>
    </source>
</evidence>
<dbReference type="OrthoDB" id="2675751at2759"/>
<reference evidence="2 3" key="1">
    <citation type="submission" date="2014-04" db="EMBL/GenBank/DDBJ databases">
        <authorList>
            <consortium name="DOE Joint Genome Institute"/>
            <person name="Kuo A."/>
            <person name="Kohler A."/>
            <person name="Costa M.D."/>
            <person name="Nagy L.G."/>
            <person name="Floudas D."/>
            <person name="Copeland A."/>
            <person name="Barry K.W."/>
            <person name="Cichocki N."/>
            <person name="Veneault-Fourrey C."/>
            <person name="LaButti K."/>
            <person name="Lindquist E.A."/>
            <person name="Lipzen A."/>
            <person name="Lundell T."/>
            <person name="Morin E."/>
            <person name="Murat C."/>
            <person name="Sun H."/>
            <person name="Tunlid A."/>
            <person name="Henrissat B."/>
            <person name="Grigoriev I.V."/>
            <person name="Hibbett D.S."/>
            <person name="Martin F."/>
            <person name="Nordberg H.P."/>
            <person name="Cantor M.N."/>
            <person name="Hua S.X."/>
        </authorList>
    </citation>
    <scope>NUCLEOTIDE SEQUENCE [LARGE SCALE GENOMIC DNA]</scope>
    <source>
        <strain evidence="2 3">Marx 270</strain>
    </source>
</reference>
<dbReference type="EMBL" id="KN831983">
    <property type="protein sequence ID" value="KIO02085.1"/>
    <property type="molecule type" value="Genomic_DNA"/>
</dbReference>
<accession>A0A0C3NMF5</accession>
<evidence type="ECO:0000313" key="3">
    <source>
        <dbReference type="Proteomes" id="UP000054217"/>
    </source>
</evidence>
<feature type="compositionally biased region" description="Polar residues" evidence="1">
    <location>
        <begin position="51"/>
        <end position="67"/>
    </location>
</feature>
<organism evidence="2 3">
    <name type="scientific">Pisolithus tinctorius Marx 270</name>
    <dbReference type="NCBI Taxonomy" id="870435"/>
    <lineage>
        <taxon>Eukaryota</taxon>
        <taxon>Fungi</taxon>
        <taxon>Dikarya</taxon>
        <taxon>Basidiomycota</taxon>
        <taxon>Agaricomycotina</taxon>
        <taxon>Agaricomycetes</taxon>
        <taxon>Agaricomycetidae</taxon>
        <taxon>Boletales</taxon>
        <taxon>Sclerodermatineae</taxon>
        <taxon>Pisolithaceae</taxon>
        <taxon>Pisolithus</taxon>
    </lineage>
</organism>
<reference evidence="3" key="2">
    <citation type="submission" date="2015-01" db="EMBL/GenBank/DDBJ databases">
        <title>Evolutionary Origins and Diversification of the Mycorrhizal Mutualists.</title>
        <authorList>
            <consortium name="DOE Joint Genome Institute"/>
            <consortium name="Mycorrhizal Genomics Consortium"/>
            <person name="Kohler A."/>
            <person name="Kuo A."/>
            <person name="Nagy L.G."/>
            <person name="Floudas D."/>
            <person name="Copeland A."/>
            <person name="Barry K.W."/>
            <person name="Cichocki N."/>
            <person name="Veneault-Fourrey C."/>
            <person name="LaButti K."/>
            <person name="Lindquist E.A."/>
            <person name="Lipzen A."/>
            <person name="Lundell T."/>
            <person name="Morin E."/>
            <person name="Murat C."/>
            <person name="Riley R."/>
            <person name="Ohm R."/>
            <person name="Sun H."/>
            <person name="Tunlid A."/>
            <person name="Henrissat B."/>
            <person name="Grigoriev I.V."/>
            <person name="Hibbett D.S."/>
            <person name="Martin F."/>
        </authorList>
    </citation>
    <scope>NUCLEOTIDE SEQUENCE [LARGE SCALE GENOMIC DNA]</scope>
    <source>
        <strain evidence="3">Marx 270</strain>
    </source>
</reference>
<protein>
    <submittedName>
        <fullName evidence="2">Uncharacterized protein</fullName>
    </submittedName>
</protein>
<feature type="region of interest" description="Disordered" evidence="1">
    <location>
        <begin position="48"/>
        <end position="73"/>
    </location>
</feature>
<dbReference type="AlphaFoldDB" id="A0A0C3NMF5"/>
<gene>
    <name evidence="2" type="ORF">M404DRAFT_148342</name>
</gene>
<dbReference type="InParanoid" id="A0A0C3NMF5"/>
<dbReference type="HOGENOM" id="CLU_018737_0_0_1"/>
<sequence length="360" mass="39712">MAERPEVSSQFTEDVFAKQDRYCEWPKCGALIHQGEPQYYIATIEPGQQGPAVQSDQVRTSSTNNARTDYARPDPHKIQQSVNATQRGLSINPPQVVAVSHGPDVAVPSAWHADHGPFPPARPGYLSQQALTGPGAQVVRAGGMAPTSEPITLPPRLGYTSQHSHYSQEYNQWARWSYATPPAETISLKIFAHYEGGSKWGGHLSTAFGNICEGQKDIDARISTQELVPIALDTIIPKVKMFCPMYPWRTDEFVVCDTNWVDLAAHRSPLPYFYAQCVQPVRKNPKAMSFKPKQFTLYVVVPASQWVEYEAFMDKVNSHVTTSKDVATTSSNSGDDDMQSSSVHVPLTSTSNTGTCPFHG</sequence>
<dbReference type="Proteomes" id="UP000054217">
    <property type="component" value="Unassembled WGS sequence"/>
</dbReference>
<name>A0A0C3NMF5_PISTI</name>
<keyword evidence="3" id="KW-1185">Reference proteome</keyword>